<gene>
    <name evidence="1" type="ORF">NQ176_g7350</name>
</gene>
<comment type="caution">
    <text evidence="1">The sequence shown here is derived from an EMBL/GenBank/DDBJ whole genome shotgun (WGS) entry which is preliminary data.</text>
</comment>
<sequence length="211" mass="23319">MAASLQNGIPTEVGVSSDFMAVCPPAPTLIAPPPEVLNDGVVTLRRWRISDADMLFAAITVSRPRLAEWMPWARNETYEREEAVGFLKRTTTKWEDNTEWNYAITITQGGGLEEILGSCGLMRRDDHPGLDIGYWLANGYTGYGYATAAAKLLTAQGLEMNAPSVRILHDKKNTRSGAVPRRLGFECEGEIETDGSLDVAWVKYPEPMPEE</sequence>
<proteinExistence type="predicted"/>
<keyword evidence="2" id="KW-1185">Reference proteome</keyword>
<organism evidence="1 2">
    <name type="scientific">Zarea fungicola</name>
    <dbReference type="NCBI Taxonomy" id="93591"/>
    <lineage>
        <taxon>Eukaryota</taxon>
        <taxon>Fungi</taxon>
        <taxon>Dikarya</taxon>
        <taxon>Ascomycota</taxon>
        <taxon>Pezizomycotina</taxon>
        <taxon>Sordariomycetes</taxon>
        <taxon>Hypocreomycetidae</taxon>
        <taxon>Hypocreales</taxon>
        <taxon>Cordycipitaceae</taxon>
        <taxon>Zarea</taxon>
    </lineage>
</organism>
<protein>
    <submittedName>
        <fullName evidence="1">Uncharacterized protein</fullName>
    </submittedName>
</protein>
<evidence type="ECO:0000313" key="2">
    <source>
        <dbReference type="Proteomes" id="UP001143910"/>
    </source>
</evidence>
<dbReference type="Proteomes" id="UP001143910">
    <property type="component" value="Unassembled WGS sequence"/>
</dbReference>
<dbReference type="EMBL" id="JANJQO010001215">
    <property type="protein sequence ID" value="KAJ2972100.1"/>
    <property type="molecule type" value="Genomic_DNA"/>
</dbReference>
<name>A0ACC1MZ23_9HYPO</name>
<reference evidence="1" key="1">
    <citation type="submission" date="2022-08" db="EMBL/GenBank/DDBJ databases">
        <title>Genome Sequence of Lecanicillium fungicola.</title>
        <authorList>
            <person name="Buettner E."/>
        </authorList>
    </citation>
    <scope>NUCLEOTIDE SEQUENCE</scope>
    <source>
        <strain evidence="1">Babe33</strain>
    </source>
</reference>
<evidence type="ECO:0000313" key="1">
    <source>
        <dbReference type="EMBL" id="KAJ2972100.1"/>
    </source>
</evidence>
<accession>A0ACC1MZ23</accession>